<dbReference type="SUPFAM" id="SSF50249">
    <property type="entry name" value="Nucleic acid-binding proteins"/>
    <property type="match status" value="1"/>
</dbReference>
<dbReference type="PIRSF" id="PIRSF002070">
    <property type="entry name" value="SSB"/>
    <property type="match status" value="1"/>
</dbReference>
<dbReference type="PANTHER" id="PTHR10302">
    <property type="entry name" value="SINGLE-STRANDED DNA-BINDING PROTEIN"/>
    <property type="match status" value="1"/>
</dbReference>
<dbReference type="Pfam" id="PF00436">
    <property type="entry name" value="SSB"/>
    <property type="match status" value="1"/>
</dbReference>
<sequence length="140" mass="15488">MASLNRVFIIGNLTMDPELRFTPNGAAVANIRVAVNHRYQGNDGNWVEEASFFNVVAWGRQAETANEYLRKGKPVLVEGRLRSSSWETPDGQKRSKVEIVAQRIQFLDRVGAGARSEDTLAEVADADLQALGDNIDDVPF</sequence>
<accession>A0A2M7TA11</accession>
<dbReference type="InterPro" id="IPR000424">
    <property type="entry name" value="Primosome_PriB/ssb"/>
</dbReference>
<dbReference type="InterPro" id="IPR012340">
    <property type="entry name" value="NA-bd_OB-fold"/>
</dbReference>
<keyword evidence="1 2" id="KW-0238">DNA-binding</keyword>
<comment type="caution">
    <text evidence="4">The sequence shown here is derived from an EMBL/GenBank/DDBJ whole genome shotgun (WGS) entry which is preliminary data.</text>
</comment>
<dbReference type="RefSeq" id="WP_286679058.1">
    <property type="nucleotide sequence ID" value="NZ_MNXI01000124.1"/>
</dbReference>
<dbReference type="InterPro" id="IPR011344">
    <property type="entry name" value="ssDNA-bd"/>
</dbReference>
<organism evidence="4 5">
    <name type="scientific">Candidatus Aquicultor secundus</name>
    <dbReference type="NCBI Taxonomy" id="1973895"/>
    <lineage>
        <taxon>Bacteria</taxon>
        <taxon>Bacillati</taxon>
        <taxon>Actinomycetota</taxon>
        <taxon>Candidatus Aquicultoria</taxon>
        <taxon>Candidatus Aquicultorales</taxon>
        <taxon>Candidatus Aquicultoraceae</taxon>
        <taxon>Candidatus Aquicultor</taxon>
    </lineage>
</organism>
<dbReference type="PANTHER" id="PTHR10302:SF27">
    <property type="entry name" value="SINGLE-STRANDED DNA-BINDING PROTEIN"/>
    <property type="match status" value="1"/>
</dbReference>
<evidence type="ECO:0000313" key="4">
    <source>
        <dbReference type="EMBL" id="PIZ41739.1"/>
    </source>
</evidence>
<gene>
    <name evidence="4" type="ORF">COY37_01855</name>
</gene>
<dbReference type="EMBL" id="PFNG01000044">
    <property type="protein sequence ID" value="PIZ41739.1"/>
    <property type="molecule type" value="Genomic_DNA"/>
</dbReference>
<dbReference type="CDD" id="cd04496">
    <property type="entry name" value="SSB_OBF"/>
    <property type="match status" value="1"/>
</dbReference>
<dbReference type="AlphaFoldDB" id="A0A2M7TA11"/>
<dbReference type="GO" id="GO:0003697">
    <property type="term" value="F:single-stranded DNA binding"/>
    <property type="evidence" value="ECO:0007669"/>
    <property type="project" value="UniProtKB-UniRule"/>
</dbReference>
<evidence type="ECO:0000256" key="3">
    <source>
        <dbReference type="PIRNR" id="PIRNR002070"/>
    </source>
</evidence>
<evidence type="ECO:0000256" key="1">
    <source>
        <dbReference type="ARBA" id="ARBA00023125"/>
    </source>
</evidence>
<reference evidence="5" key="1">
    <citation type="submission" date="2017-09" db="EMBL/GenBank/DDBJ databases">
        <title>Depth-based differentiation of microbial function through sediment-hosted aquifers and enrichment of novel symbionts in the deep terrestrial subsurface.</title>
        <authorList>
            <person name="Probst A.J."/>
            <person name="Ladd B."/>
            <person name="Jarett J.K."/>
            <person name="Geller-Mcgrath D.E."/>
            <person name="Sieber C.M.K."/>
            <person name="Emerson J.B."/>
            <person name="Anantharaman K."/>
            <person name="Thomas B.C."/>
            <person name="Malmstrom R."/>
            <person name="Stieglmeier M."/>
            <person name="Klingl A."/>
            <person name="Woyke T."/>
            <person name="Ryan C.M."/>
            <person name="Banfield J.F."/>
        </authorList>
    </citation>
    <scope>NUCLEOTIDE SEQUENCE [LARGE SCALE GENOMIC DNA]</scope>
</reference>
<comment type="caution">
    <text evidence="2">Lacks conserved residue(s) required for the propagation of feature annotation.</text>
</comment>
<name>A0A2M7TA11_9ACTN</name>
<dbReference type="GO" id="GO:0009295">
    <property type="term" value="C:nucleoid"/>
    <property type="evidence" value="ECO:0007669"/>
    <property type="project" value="TreeGrafter"/>
</dbReference>
<proteinExistence type="inferred from homology"/>
<evidence type="ECO:0000313" key="5">
    <source>
        <dbReference type="Proteomes" id="UP000230956"/>
    </source>
</evidence>
<dbReference type="GO" id="GO:0006260">
    <property type="term" value="P:DNA replication"/>
    <property type="evidence" value="ECO:0007669"/>
    <property type="project" value="InterPro"/>
</dbReference>
<evidence type="ECO:0000256" key="2">
    <source>
        <dbReference type="HAMAP-Rule" id="MF_00984"/>
    </source>
</evidence>
<dbReference type="HAMAP" id="MF_00984">
    <property type="entry name" value="SSB"/>
    <property type="match status" value="1"/>
</dbReference>
<dbReference type="PROSITE" id="PS50935">
    <property type="entry name" value="SSB"/>
    <property type="match status" value="1"/>
</dbReference>
<protein>
    <recommendedName>
        <fullName evidence="2 3">Single-stranded DNA-binding protein</fullName>
        <shortName evidence="2">SSB</shortName>
    </recommendedName>
</protein>
<comment type="subunit">
    <text evidence="2">Homotetramer.</text>
</comment>
<dbReference type="Gene3D" id="2.40.50.140">
    <property type="entry name" value="Nucleic acid-binding proteins"/>
    <property type="match status" value="1"/>
</dbReference>
<dbReference type="NCBIfam" id="TIGR00621">
    <property type="entry name" value="ssb"/>
    <property type="match status" value="1"/>
</dbReference>
<dbReference type="Proteomes" id="UP000230956">
    <property type="component" value="Unassembled WGS sequence"/>
</dbReference>